<dbReference type="Proteomes" id="UP000567099">
    <property type="component" value="Unassembled WGS sequence"/>
</dbReference>
<dbReference type="KEGG" id="mmad:MMJJ_02080"/>
<proteinExistence type="predicted"/>
<protein>
    <recommendedName>
        <fullName evidence="5">N-acetyltransferase domain-containing protein</fullName>
    </recommendedName>
</protein>
<sequence>MRVLLDTNIFSSFEDYSDISRKLNELSRRLNPKSILLKHPKSIEYLNTLDEDTKRILLSKLAFCALLNDYPLPMNDLEFNTNVGYLKGTNNDLENHLLYAVYTNYVTYLITENRMIHQKSTKLGLKDRILYLNEALDFFKEFYSIQKRQILPQIKQRPIIKVNVDDPIFDSLREEYPEFNDWYNEKARLGRECWCYFKESGKLGAVLIFNGEDFNVIKKDPILPEKRRFKICTFKVDQVGYKLGELLLKKAFDYCIDNSMTETYLTHFAKSEFDYIVNLITEYGFIDIGTNENGENVFFKDLNPTPNQLMFCDYKDIFKKYYPLFYDGNRVKKLVVPIRPQYHEKLFTDYVKRTSISLNEYFGDFIIEGNTIKKAYISHSPIKNLKKGDILLFYRSEDHKEITSLGVLEEFKTNLTSPEEIMNLVGKRTVYSSREIEEMVKKPANVMIFTMHLHLKSPISLNVLKENNILKGPPQTITEITHGAYEKIRDLGGINDNLTIH</sequence>
<dbReference type="Proteomes" id="UP000239462">
    <property type="component" value="Chromosome"/>
</dbReference>
<reference evidence="3" key="1">
    <citation type="journal article" date="2018" name="Genome Announc.">
        <title>Complete Genome Sequence of the Methanococcus maripaludis Type Strain JJ (DSM 2067), a Model for Selenoprotein Synthesis in Archaea.</title>
        <authorList>
            <person name="Poehlein A."/>
            <person name="Heym D."/>
            <person name="Quitzke V."/>
            <person name="Fersch J."/>
            <person name="Daniel R."/>
            <person name="Rother M."/>
        </authorList>
    </citation>
    <scope>NUCLEOTIDE SEQUENCE [LARGE SCALE GENOMIC DNA]</scope>
    <source>
        <strain evidence="3">DSM 2067</strain>
    </source>
</reference>
<organism evidence="1 3">
    <name type="scientific">Methanococcus maripaludis</name>
    <name type="common">Methanococcus deltae</name>
    <dbReference type="NCBI Taxonomy" id="39152"/>
    <lineage>
        <taxon>Archaea</taxon>
        <taxon>Methanobacteriati</taxon>
        <taxon>Methanobacteriota</taxon>
        <taxon>Methanomada group</taxon>
        <taxon>Methanococci</taxon>
        <taxon>Methanococcales</taxon>
        <taxon>Methanococcaceae</taxon>
        <taxon>Methanococcus</taxon>
    </lineage>
</organism>
<reference evidence="2 4" key="3">
    <citation type="submission" date="2020-07" db="EMBL/GenBank/DDBJ databases">
        <title>Genomic Encyclopedia of Type Strains, Phase IV (KMG-V): Genome sequencing to study the core and pangenomes of soil and plant-associated prokaryotes.</title>
        <authorList>
            <person name="Whitman W."/>
        </authorList>
    </citation>
    <scope>NUCLEOTIDE SEQUENCE [LARGE SCALE GENOMIC DNA]</scope>
    <source>
        <strain evidence="2 4">C13</strain>
    </source>
</reference>
<reference evidence="1" key="2">
    <citation type="submission" date="2018-02" db="EMBL/GenBank/DDBJ databases">
        <title>Complete genome sequence of the Methanococcus maripaludis type strain JJ (DSM 2067), a model for selenoprotein synthesis in Archaea.</title>
        <authorList>
            <person name="Poehlein A."/>
            <person name="Heym D."/>
            <person name="Quitzke V."/>
            <person name="Fersch J."/>
            <person name="Daniel R."/>
            <person name="Rother M."/>
        </authorList>
    </citation>
    <scope>NUCLEOTIDE SEQUENCE [LARGE SCALE GENOMIC DNA]</scope>
    <source>
        <strain evidence="1">DSM 2067</strain>
    </source>
</reference>
<name>A0A2L1C8G4_METMI</name>
<accession>A0A2L1C8G4</accession>
<dbReference type="EMBL" id="CP026606">
    <property type="protein sequence ID" value="AVB75627.1"/>
    <property type="molecule type" value="Genomic_DNA"/>
</dbReference>
<gene>
    <name evidence="2" type="ORF">HNP94_000961</name>
    <name evidence="1" type="ORF">MMJJ_02080</name>
</gene>
<dbReference type="EMBL" id="JACDUO010000001">
    <property type="protein sequence ID" value="MBA2863961.1"/>
    <property type="molecule type" value="Genomic_DNA"/>
</dbReference>
<dbReference type="AlphaFoldDB" id="A0A2L1C8G4"/>
<evidence type="ECO:0000313" key="2">
    <source>
        <dbReference type="EMBL" id="MBA2863961.1"/>
    </source>
</evidence>
<evidence type="ECO:0000313" key="4">
    <source>
        <dbReference type="Proteomes" id="UP000567099"/>
    </source>
</evidence>
<evidence type="ECO:0000313" key="1">
    <source>
        <dbReference type="EMBL" id="AVB75627.1"/>
    </source>
</evidence>
<evidence type="ECO:0000313" key="3">
    <source>
        <dbReference type="Proteomes" id="UP000239462"/>
    </source>
</evidence>
<evidence type="ECO:0008006" key="5">
    <source>
        <dbReference type="Google" id="ProtNLM"/>
    </source>
</evidence>